<gene>
    <name evidence="2" type="ORF">FHR23_002517</name>
</gene>
<evidence type="ECO:0000313" key="3">
    <source>
        <dbReference type="Proteomes" id="UP000554342"/>
    </source>
</evidence>
<dbReference type="AlphaFoldDB" id="A0A840Z1B3"/>
<accession>A0A840Z1B3</accession>
<sequence length="383" mass="42816">MSLYDFHIFGVSDPCLIGLFENRLFQAAQHGGVEASDISVFSSDKDRGDWRNMKRPIAAVTFDEPSGTDLSVLEDFIKRRVPVIPVFAFGKKPKDFPEILQAINGLPYDGDQAQADRIVQAALDALGLLREQRRVFISYRRNEASGVALQLHDHLSSLGFSVFLDTHSIRPGEFFQGVLWQNLCDSDVLVMLDTRSYFKSKWTKEEFGKARSSEISILRLVWPGHSPVDETALSETMQLSTDEFDDHLALVDTVLDEVAQKTERLRARSIAARHLQITGKLKDEAKIVGASILGAGAFRAVSVRLATGKDVWVYPVIGVPTANIMNDIARKAADANQGCPFLVYDEQGLTDQWLEHLAWLNTHIPEVDFMRVSRAGSELRKRA</sequence>
<proteinExistence type="predicted"/>
<evidence type="ECO:0000259" key="1">
    <source>
        <dbReference type="PROSITE" id="PS50104"/>
    </source>
</evidence>
<dbReference type="Gene3D" id="3.40.50.10140">
    <property type="entry name" value="Toll/interleukin-1 receptor homology (TIR) domain"/>
    <property type="match status" value="1"/>
</dbReference>
<name>A0A840Z1B3_9SPHN</name>
<dbReference type="SUPFAM" id="SSF52200">
    <property type="entry name" value="Toll/Interleukin receptor TIR domain"/>
    <property type="match status" value="1"/>
</dbReference>
<dbReference type="InterPro" id="IPR035897">
    <property type="entry name" value="Toll_tir_struct_dom_sf"/>
</dbReference>
<comment type="caution">
    <text evidence="2">The sequence shown here is derived from an EMBL/GenBank/DDBJ whole genome shotgun (WGS) entry which is preliminary data.</text>
</comment>
<keyword evidence="3" id="KW-1185">Reference proteome</keyword>
<evidence type="ECO:0000313" key="2">
    <source>
        <dbReference type="EMBL" id="MBB5719569.1"/>
    </source>
</evidence>
<dbReference type="GO" id="GO:0007165">
    <property type="term" value="P:signal transduction"/>
    <property type="evidence" value="ECO:0007669"/>
    <property type="project" value="InterPro"/>
</dbReference>
<protein>
    <recommendedName>
        <fullName evidence="1">TIR domain-containing protein</fullName>
    </recommendedName>
</protein>
<dbReference type="InterPro" id="IPR000157">
    <property type="entry name" value="TIR_dom"/>
</dbReference>
<dbReference type="Pfam" id="PF13676">
    <property type="entry name" value="TIR_2"/>
    <property type="match status" value="1"/>
</dbReference>
<organism evidence="2 3">
    <name type="scientific">Stakelama sediminis</name>
    <dbReference type="NCBI Taxonomy" id="463200"/>
    <lineage>
        <taxon>Bacteria</taxon>
        <taxon>Pseudomonadati</taxon>
        <taxon>Pseudomonadota</taxon>
        <taxon>Alphaproteobacteria</taxon>
        <taxon>Sphingomonadales</taxon>
        <taxon>Sphingomonadaceae</taxon>
        <taxon>Stakelama</taxon>
    </lineage>
</organism>
<dbReference type="EMBL" id="JACIJI010000005">
    <property type="protein sequence ID" value="MBB5719569.1"/>
    <property type="molecule type" value="Genomic_DNA"/>
</dbReference>
<dbReference type="RefSeq" id="WP_184004465.1">
    <property type="nucleotide sequence ID" value="NZ_BAABIF010000030.1"/>
</dbReference>
<dbReference type="PROSITE" id="PS50104">
    <property type="entry name" value="TIR"/>
    <property type="match status" value="1"/>
</dbReference>
<dbReference type="Proteomes" id="UP000554342">
    <property type="component" value="Unassembled WGS sequence"/>
</dbReference>
<feature type="domain" description="TIR" evidence="1">
    <location>
        <begin position="131"/>
        <end position="269"/>
    </location>
</feature>
<reference evidence="2 3" key="1">
    <citation type="submission" date="2020-08" db="EMBL/GenBank/DDBJ databases">
        <title>Genomic Encyclopedia of Type Strains, Phase IV (KMG-IV): sequencing the most valuable type-strain genomes for metagenomic binning, comparative biology and taxonomic classification.</title>
        <authorList>
            <person name="Goeker M."/>
        </authorList>
    </citation>
    <scope>NUCLEOTIDE SEQUENCE [LARGE SCALE GENOMIC DNA]</scope>
    <source>
        <strain evidence="2 3">DSM 27203</strain>
    </source>
</reference>